<dbReference type="EMBL" id="CANHGI010000004">
    <property type="protein sequence ID" value="CAI5447731.1"/>
    <property type="molecule type" value="Genomic_DNA"/>
</dbReference>
<evidence type="ECO:0000256" key="11">
    <source>
        <dbReference type="ARBA" id="ARBA00023201"/>
    </source>
</evidence>
<keyword evidence="10" id="KW-0325">Glycoprotein</keyword>
<evidence type="ECO:0000256" key="3">
    <source>
        <dbReference type="ARBA" id="ARBA00022448"/>
    </source>
</evidence>
<keyword evidence="6 14" id="KW-1133">Transmembrane helix</keyword>
<sequence>MIYEIINATYGSMSEDDLEKMVEELTNDPTLVRDIVPFLIGGYSEEVRKSLSYTAADMFLWVAYEDQLIDLDANFYLWNDKVLGNCFTFNHMNSSYEYLARNSGFHGGLAMEMNLQQSEYLPWTETASVMVFTSTSKEVITSESVRINCEPGFGSRIQIERADYYRLSGKYGTCVTSIKQVAAYYYDGDYTTDGCIRSCYQFVVNQTCSCMDPRYPMPTDATSCNITQKNCIDNLVEEKGDPSDWSTCICPNPCSQIVYSSQLSRAPITQKITECEKNGQKNTTCYAKYEDMAQLEICLPKLEFLIYQEKPLMDFNKFLSYLGGILSILIGVSIVSFIELFFLFMQIFYVLIFNKRI</sequence>
<dbReference type="Pfam" id="PF00858">
    <property type="entry name" value="ASC"/>
    <property type="match status" value="1"/>
</dbReference>
<evidence type="ECO:0000256" key="8">
    <source>
        <dbReference type="ARBA" id="ARBA00023065"/>
    </source>
</evidence>
<comment type="similarity">
    <text evidence="2 13">Belongs to the amiloride-sensitive sodium channel (TC 1.A.6) family.</text>
</comment>
<keyword evidence="4 13" id="KW-0894">Sodium channel</keyword>
<evidence type="ECO:0000256" key="6">
    <source>
        <dbReference type="ARBA" id="ARBA00022989"/>
    </source>
</evidence>
<evidence type="ECO:0000256" key="13">
    <source>
        <dbReference type="RuleBase" id="RU000679"/>
    </source>
</evidence>
<dbReference type="PRINTS" id="PR01078">
    <property type="entry name" value="AMINACHANNEL"/>
</dbReference>
<evidence type="ECO:0000256" key="12">
    <source>
        <dbReference type="ARBA" id="ARBA00023303"/>
    </source>
</evidence>
<evidence type="ECO:0000256" key="9">
    <source>
        <dbReference type="ARBA" id="ARBA00023136"/>
    </source>
</evidence>
<keyword evidence="3 13" id="KW-0813">Transport</keyword>
<evidence type="ECO:0000256" key="2">
    <source>
        <dbReference type="ARBA" id="ARBA00007193"/>
    </source>
</evidence>
<keyword evidence="12 13" id="KW-0407">Ion channel</keyword>
<evidence type="ECO:0000256" key="5">
    <source>
        <dbReference type="ARBA" id="ARBA00022692"/>
    </source>
</evidence>
<evidence type="ECO:0000256" key="10">
    <source>
        <dbReference type="ARBA" id="ARBA00023180"/>
    </source>
</evidence>
<dbReference type="GO" id="GO:0015280">
    <property type="term" value="F:ligand-gated sodium channel activity"/>
    <property type="evidence" value="ECO:0007669"/>
    <property type="project" value="TreeGrafter"/>
</dbReference>
<evidence type="ECO:0000256" key="14">
    <source>
        <dbReference type="SAM" id="Phobius"/>
    </source>
</evidence>
<comment type="caution">
    <text evidence="15">The sequence shown here is derived from an EMBL/GenBank/DDBJ whole genome shotgun (WGS) entry which is preliminary data.</text>
</comment>
<evidence type="ECO:0000313" key="15">
    <source>
        <dbReference type="EMBL" id="CAI5447731.1"/>
    </source>
</evidence>
<protein>
    <submittedName>
        <fullName evidence="15">Uncharacterized protein</fullName>
    </submittedName>
</protein>
<keyword evidence="9 14" id="KW-0472">Membrane</keyword>
<evidence type="ECO:0000256" key="4">
    <source>
        <dbReference type="ARBA" id="ARBA00022461"/>
    </source>
</evidence>
<organism evidence="15 16">
    <name type="scientific">Caenorhabditis angaria</name>
    <dbReference type="NCBI Taxonomy" id="860376"/>
    <lineage>
        <taxon>Eukaryota</taxon>
        <taxon>Metazoa</taxon>
        <taxon>Ecdysozoa</taxon>
        <taxon>Nematoda</taxon>
        <taxon>Chromadorea</taxon>
        <taxon>Rhabditida</taxon>
        <taxon>Rhabditina</taxon>
        <taxon>Rhabditomorpha</taxon>
        <taxon>Rhabditoidea</taxon>
        <taxon>Rhabditidae</taxon>
        <taxon>Peloderinae</taxon>
        <taxon>Caenorhabditis</taxon>
    </lineage>
</organism>
<accession>A0A9P1N4K0</accession>
<name>A0A9P1N4K0_9PELO</name>
<dbReference type="OrthoDB" id="6238402at2759"/>
<dbReference type="AlphaFoldDB" id="A0A9P1N4K0"/>
<dbReference type="Gene3D" id="2.60.470.10">
    <property type="entry name" value="Acid-sensing ion channels like domains"/>
    <property type="match status" value="1"/>
</dbReference>
<reference evidence="15" key="1">
    <citation type="submission" date="2022-11" db="EMBL/GenBank/DDBJ databases">
        <authorList>
            <person name="Kikuchi T."/>
        </authorList>
    </citation>
    <scope>NUCLEOTIDE SEQUENCE</scope>
    <source>
        <strain evidence="15">PS1010</strain>
    </source>
</reference>
<evidence type="ECO:0000256" key="7">
    <source>
        <dbReference type="ARBA" id="ARBA00023053"/>
    </source>
</evidence>
<dbReference type="PANTHER" id="PTHR11690:SF177">
    <property type="entry name" value="EGF-LIKE DOMAIN-CONTAINING PROTEIN"/>
    <property type="match status" value="1"/>
</dbReference>
<keyword evidence="16" id="KW-1185">Reference proteome</keyword>
<keyword evidence="7" id="KW-0915">Sodium</keyword>
<keyword evidence="8 13" id="KW-0406">Ion transport</keyword>
<feature type="transmembrane region" description="Helical" evidence="14">
    <location>
        <begin position="318"/>
        <end position="351"/>
    </location>
</feature>
<dbReference type="InterPro" id="IPR001873">
    <property type="entry name" value="ENaC"/>
</dbReference>
<keyword evidence="5 13" id="KW-0812">Transmembrane</keyword>
<comment type="subcellular location">
    <subcellularLocation>
        <location evidence="1">Membrane</location>
        <topology evidence="1">Multi-pass membrane protein</topology>
    </subcellularLocation>
</comment>
<evidence type="ECO:0000313" key="16">
    <source>
        <dbReference type="Proteomes" id="UP001152747"/>
    </source>
</evidence>
<keyword evidence="11 13" id="KW-0739">Sodium transport</keyword>
<dbReference type="GO" id="GO:0005886">
    <property type="term" value="C:plasma membrane"/>
    <property type="evidence" value="ECO:0007669"/>
    <property type="project" value="TreeGrafter"/>
</dbReference>
<proteinExistence type="inferred from homology"/>
<dbReference type="Proteomes" id="UP001152747">
    <property type="component" value="Unassembled WGS sequence"/>
</dbReference>
<dbReference type="PANTHER" id="PTHR11690">
    <property type="entry name" value="AMILORIDE-SENSITIVE SODIUM CHANNEL-RELATED"/>
    <property type="match status" value="1"/>
</dbReference>
<gene>
    <name evidence="15" type="ORF">CAMP_LOCUS10368</name>
</gene>
<dbReference type="Gene3D" id="1.10.287.770">
    <property type="entry name" value="YojJ-like"/>
    <property type="match status" value="1"/>
</dbReference>
<evidence type="ECO:0000256" key="1">
    <source>
        <dbReference type="ARBA" id="ARBA00004141"/>
    </source>
</evidence>